<sequence>MLSKGFGRVILLLLMLMGGMSVLADDFDVISERLALQRYNFPQEKLHITTDKSRYMAGDTIWLRAFVVNAATHEPVDASKYCYVELLNPFDSLESRIKIKERNGVMQGYLALSPQLAEGSYTLAGYTMFMQNIDEGYFFKKRIEVMSAHSTRSSIVCDMERDPKNPSRVRVTTHYLDLHSKAEKDYRLMRYITADQRIYERNSGTSPVVFSLNEKESQGGVVLVQFDSFRKFVVLPPDEELDELRFFPEGGYLVPGVMNHVSVKALHANGSEASVTGRLLDGEGNEVATFATGHAGIGDFHFEPQSGVNYRAVCHFNGSASERVFDLPQVRSDATIVQVEMRDGSEAVVRAAGAKTDQSILVVQQRGVLLATGTDSIALPMSSMNAGVVQALLLDKRLRPLSERLFFVPCGETANRVKVNCDKEQYDSRDRVQVTATLEGFAAPAGNYAVSVTDDRSVIADSVSAIAVNLLLQSDLRGHLPDLAYYFAQKGREHELDALMMTHGWRRYDISGVLRGQLAEPSFPIEKGFSAAGTVLSEWKKKPVKDGLVQVLVPKLGYGNMFPTDDKGRFHIEGFELPDSAIMVLQAFNKKGGKEMNVTVDKVSFPNLSTITDNFKGTGPKADGDALGDYLEAEAKRMQYIDGMRNIVLGEVEVTAQVKRKEPEDVFQRLATHSYDEEYMEERQISSIEDVIRHIAGIMITGNRVVSRRSNENVGFFLDGIFIEPMLAGLSSGEGVYVLKGGTTYSAGGGTGTASELAKAAPNAYILKELDQQIPFDAIKRIDYISPGLAMALAGRGSAGGAIMITTKDGKEKNKKQKNYFLHTVMMQGVQRPAEFYSPDYDLGDCGMAPNTDLRNTLYWNPCVQVNNEGKSRFSFFAADVPNTTYTITIEGVTADGNIIATTHKVNKR</sequence>
<organism evidence="1">
    <name type="scientific">uncultured bacterium 34R1</name>
    <dbReference type="NCBI Taxonomy" id="581113"/>
    <lineage>
        <taxon>Bacteria</taxon>
        <taxon>environmental samples</taxon>
    </lineage>
</organism>
<dbReference type="Gene3D" id="2.170.130.10">
    <property type="entry name" value="TonB-dependent receptor, plug domain"/>
    <property type="match status" value="1"/>
</dbReference>
<dbReference type="SUPFAM" id="SSF56935">
    <property type="entry name" value="Porins"/>
    <property type="match status" value="1"/>
</dbReference>
<dbReference type="InterPro" id="IPR037066">
    <property type="entry name" value="Plug_dom_sf"/>
</dbReference>
<reference evidence="1" key="1">
    <citation type="submission" date="2008-11" db="EMBL/GenBank/DDBJ databases">
        <title>Isolation and characterization of a fructose-1,6-bisphosphatase in Bacteroides sp. from a rumen metagenomic library.</title>
        <authorList>
            <person name="Wang J."/>
            <person name="Liu K."/>
            <person name="Zhao S."/>
            <person name="Bu D."/>
            <person name="Li D."/>
            <person name="Yu P."/>
            <person name="Wei H."/>
            <person name="Zhou L."/>
        </authorList>
    </citation>
    <scope>NUCLEOTIDE SEQUENCE</scope>
</reference>
<dbReference type="Gene3D" id="2.60.40.1930">
    <property type="match status" value="1"/>
</dbReference>
<accession>C0K033</accession>
<name>C0K033_9BACT</name>
<protein>
    <submittedName>
        <fullName evidence="1">Uncharacterized protein</fullName>
    </submittedName>
</protein>
<dbReference type="AlphaFoldDB" id="C0K033"/>
<evidence type="ECO:0000313" key="1">
    <source>
        <dbReference type="EMBL" id="ACM91063.1"/>
    </source>
</evidence>
<dbReference type="EMBL" id="FJ529692">
    <property type="protein sequence ID" value="ACM91063.1"/>
    <property type="molecule type" value="Genomic_DNA"/>
</dbReference>
<proteinExistence type="predicted"/>